<dbReference type="Pfam" id="PF10536">
    <property type="entry name" value="PMD"/>
    <property type="match status" value="1"/>
</dbReference>
<dbReference type="InterPro" id="IPR044824">
    <property type="entry name" value="MAIN-like"/>
</dbReference>
<keyword evidence="4" id="KW-1185">Reference proteome</keyword>
<gene>
    <name evidence="3" type="ORF">POM88_051749</name>
</gene>
<organism evidence="3 4">
    <name type="scientific">Heracleum sosnowskyi</name>
    <dbReference type="NCBI Taxonomy" id="360622"/>
    <lineage>
        <taxon>Eukaryota</taxon>
        <taxon>Viridiplantae</taxon>
        <taxon>Streptophyta</taxon>
        <taxon>Embryophyta</taxon>
        <taxon>Tracheophyta</taxon>
        <taxon>Spermatophyta</taxon>
        <taxon>Magnoliopsida</taxon>
        <taxon>eudicotyledons</taxon>
        <taxon>Gunneridae</taxon>
        <taxon>Pentapetalae</taxon>
        <taxon>asterids</taxon>
        <taxon>campanulids</taxon>
        <taxon>Apiales</taxon>
        <taxon>Apiaceae</taxon>
        <taxon>Apioideae</taxon>
        <taxon>apioid superclade</taxon>
        <taxon>Tordylieae</taxon>
        <taxon>Tordyliinae</taxon>
        <taxon>Heracleum</taxon>
    </lineage>
</organism>
<reference evidence="3" key="2">
    <citation type="submission" date="2023-05" db="EMBL/GenBank/DDBJ databases">
        <authorList>
            <person name="Schelkunov M.I."/>
        </authorList>
    </citation>
    <scope>NUCLEOTIDE SEQUENCE</scope>
    <source>
        <strain evidence="3">Hsosn_3</strain>
        <tissue evidence="3">Leaf</tissue>
    </source>
</reference>
<dbReference type="Proteomes" id="UP001237642">
    <property type="component" value="Unassembled WGS sequence"/>
</dbReference>
<feature type="region of interest" description="Disordered" evidence="1">
    <location>
        <begin position="459"/>
        <end position="484"/>
    </location>
</feature>
<feature type="region of interest" description="Disordered" evidence="1">
    <location>
        <begin position="1"/>
        <end position="31"/>
    </location>
</feature>
<dbReference type="PANTHER" id="PTHR46033">
    <property type="entry name" value="PROTEIN MAIN-LIKE 2"/>
    <property type="match status" value="1"/>
</dbReference>
<dbReference type="GO" id="GO:0010073">
    <property type="term" value="P:meristem maintenance"/>
    <property type="evidence" value="ECO:0007669"/>
    <property type="project" value="InterPro"/>
</dbReference>
<evidence type="ECO:0000313" key="4">
    <source>
        <dbReference type="Proteomes" id="UP001237642"/>
    </source>
</evidence>
<evidence type="ECO:0000259" key="2">
    <source>
        <dbReference type="Pfam" id="PF10536"/>
    </source>
</evidence>
<dbReference type="AlphaFoldDB" id="A0AAD8H1D2"/>
<proteinExistence type="predicted"/>
<reference evidence="3" key="1">
    <citation type="submission" date="2023-02" db="EMBL/GenBank/DDBJ databases">
        <title>Genome of toxic invasive species Heracleum sosnowskyi carries increased number of genes despite the absence of recent whole-genome duplications.</title>
        <authorList>
            <person name="Schelkunov M."/>
            <person name="Shtratnikova V."/>
            <person name="Makarenko M."/>
            <person name="Klepikova A."/>
            <person name="Omelchenko D."/>
            <person name="Novikova G."/>
            <person name="Obukhova E."/>
            <person name="Bogdanov V."/>
            <person name="Penin A."/>
            <person name="Logacheva M."/>
        </authorList>
    </citation>
    <scope>NUCLEOTIDE SEQUENCE</scope>
    <source>
        <strain evidence="3">Hsosn_3</strain>
        <tissue evidence="3">Leaf</tissue>
    </source>
</reference>
<evidence type="ECO:0000256" key="1">
    <source>
        <dbReference type="SAM" id="MobiDB-lite"/>
    </source>
</evidence>
<evidence type="ECO:0000313" key="3">
    <source>
        <dbReference type="EMBL" id="KAK1358493.1"/>
    </source>
</evidence>
<dbReference type="EMBL" id="JAUIZM010000011">
    <property type="protein sequence ID" value="KAK1358493.1"/>
    <property type="molecule type" value="Genomic_DNA"/>
</dbReference>
<name>A0AAD8H1D2_9APIA</name>
<sequence length="694" mass="78816">MADHLSAAADTLVEEREDVMHPPSGGNPTRRNAHFLKPIFSEHHKHLSPPPCSLLSSKPNLEKIKKYPIRSYKVNPSEKWKIWVNSLKPRNPGRTVTASAWMRYFMGGGNQFEHEAFLAMWLSKFVFICSFDHIAVRNFHVAIHLSRGNRIALAPPVLASIYRDMRLLRDSVVESVVDLRFSICHGDLVCMWAWERFANLRPTPIVIERGEPRSARWNTVKIVNIKDVSAALDSGKESFMWRPYCIALNNCMLSKMYRDYEQWVVVDSDDTESFARCLRVSELVGLGCIEQYLPHRVAMQFGFDQDLPAYVIRSNQSPETAWSNYSRPIRGMRLYIPPRLFESDVSSGYMVWWRGLLSVDEETMTSCIQNEKHLPRVLRRRKSDVKSLTPPGCAEERSEDYVEEDNMPISQLMRQSRNTKSSGKRFDLDNEPVLNTFSGVETSMKSIFRNEPLESSVHSMSFSGKCKNSKSPAKRRKESEPEEDAVVRKTNYYAEVNTVNFKDSTTSEVPQVKFKTLDAPGCPEFVKETQENVVDEDSLTIAQLLSRSTNKSCFGKTACCDDELVLNDDLKEVRGNWKCVNGSKELSKQGMSSSGKCKKSKTSTEKPVSKASCPDYNIVSKADHHEVNNNIEVANEVAVSKASCPDYNIVKTEEESSGNTSKLPQLGLEARIWRLEKIFDIIKAEILAASSRDI</sequence>
<protein>
    <recommendedName>
        <fullName evidence="2">Aminotransferase-like plant mobile domain-containing protein</fullName>
    </recommendedName>
</protein>
<comment type="caution">
    <text evidence="3">The sequence shown here is derived from an EMBL/GenBank/DDBJ whole genome shotgun (WGS) entry which is preliminary data.</text>
</comment>
<accession>A0AAD8H1D2</accession>
<feature type="region of interest" description="Disordered" evidence="1">
    <location>
        <begin position="586"/>
        <end position="608"/>
    </location>
</feature>
<dbReference type="PANTHER" id="PTHR46033:SF80">
    <property type="entry name" value="PROTEIN MAIN-LIKE 2-LIKE"/>
    <property type="match status" value="1"/>
</dbReference>
<dbReference type="InterPro" id="IPR019557">
    <property type="entry name" value="AminoTfrase-like_pln_mobile"/>
</dbReference>
<feature type="domain" description="Aminotransferase-like plant mobile" evidence="2">
    <location>
        <begin position="90"/>
        <end position="354"/>
    </location>
</feature>